<keyword evidence="4 5" id="KW-0472">Membrane</keyword>
<feature type="transmembrane region" description="Helical" evidence="5">
    <location>
        <begin position="61"/>
        <end position="79"/>
    </location>
</feature>
<keyword evidence="3 5" id="KW-1133">Transmembrane helix</keyword>
<dbReference type="GO" id="GO:0005524">
    <property type="term" value="F:ATP binding"/>
    <property type="evidence" value="ECO:0007669"/>
    <property type="project" value="InterPro"/>
</dbReference>
<dbReference type="PANTHER" id="PTHR24221">
    <property type="entry name" value="ATP-BINDING CASSETTE SUB-FAMILY B"/>
    <property type="match status" value="1"/>
</dbReference>
<keyword evidence="2 5" id="KW-0812">Transmembrane</keyword>
<feature type="domain" description="ABC transmembrane type-1" evidence="6">
    <location>
        <begin position="23"/>
        <end position="157"/>
    </location>
</feature>
<reference evidence="7 8" key="1">
    <citation type="submission" date="2018-11" db="EMBL/GenBank/DDBJ databases">
        <authorList>
            <consortium name="Pathogen Informatics"/>
        </authorList>
    </citation>
    <scope>NUCLEOTIDE SEQUENCE [LARGE SCALE GENOMIC DNA]</scope>
</reference>
<dbReference type="SUPFAM" id="SSF90123">
    <property type="entry name" value="ABC transporter transmembrane region"/>
    <property type="match status" value="1"/>
</dbReference>
<gene>
    <name evidence="7" type="ORF">CGOC_LOCUS12637</name>
</gene>
<evidence type="ECO:0000256" key="2">
    <source>
        <dbReference type="ARBA" id="ARBA00022692"/>
    </source>
</evidence>
<dbReference type="Pfam" id="PF00664">
    <property type="entry name" value="ABC_membrane"/>
    <property type="match status" value="1"/>
</dbReference>
<evidence type="ECO:0000313" key="8">
    <source>
        <dbReference type="Proteomes" id="UP000271889"/>
    </source>
</evidence>
<accession>A0A3P7NFQ7</accession>
<protein>
    <recommendedName>
        <fullName evidence="6">ABC transmembrane type-1 domain-containing protein</fullName>
    </recommendedName>
</protein>
<name>A0A3P7NFQ7_CYLGO</name>
<evidence type="ECO:0000256" key="1">
    <source>
        <dbReference type="ARBA" id="ARBA00004141"/>
    </source>
</evidence>
<dbReference type="InterPro" id="IPR036640">
    <property type="entry name" value="ABC1_TM_sf"/>
</dbReference>
<evidence type="ECO:0000259" key="6">
    <source>
        <dbReference type="PROSITE" id="PS50929"/>
    </source>
</evidence>
<dbReference type="GO" id="GO:0140359">
    <property type="term" value="F:ABC-type transporter activity"/>
    <property type="evidence" value="ECO:0007669"/>
    <property type="project" value="InterPro"/>
</dbReference>
<dbReference type="AlphaFoldDB" id="A0A3P7NFQ7"/>
<dbReference type="PROSITE" id="PS50929">
    <property type="entry name" value="ABC_TM1F"/>
    <property type="match status" value="1"/>
</dbReference>
<evidence type="ECO:0000256" key="5">
    <source>
        <dbReference type="SAM" id="Phobius"/>
    </source>
</evidence>
<dbReference type="InterPro" id="IPR039421">
    <property type="entry name" value="Type_1_exporter"/>
</dbReference>
<dbReference type="PANTHER" id="PTHR24221:SF566">
    <property type="entry name" value="P-GLYCOPROTEIN RELATED"/>
    <property type="match status" value="1"/>
</dbReference>
<evidence type="ECO:0000313" key="7">
    <source>
        <dbReference type="EMBL" id="VDN34458.1"/>
    </source>
</evidence>
<comment type="subcellular location">
    <subcellularLocation>
        <location evidence="1">Membrane</location>
        <topology evidence="1">Multi-pass membrane protein</topology>
    </subcellularLocation>
</comment>
<evidence type="ECO:0000256" key="3">
    <source>
        <dbReference type="ARBA" id="ARBA00022989"/>
    </source>
</evidence>
<proteinExistence type="predicted"/>
<dbReference type="Gene3D" id="1.20.1560.10">
    <property type="entry name" value="ABC transporter type 1, transmembrane domain"/>
    <property type="match status" value="1"/>
</dbReference>
<dbReference type="OrthoDB" id="6500128at2759"/>
<dbReference type="EMBL" id="UYRV01124622">
    <property type="protein sequence ID" value="VDN34458.1"/>
    <property type="molecule type" value="Genomic_DNA"/>
</dbReference>
<organism evidence="7 8">
    <name type="scientific">Cylicostephanus goldi</name>
    <name type="common">Nematode worm</name>
    <dbReference type="NCBI Taxonomy" id="71465"/>
    <lineage>
        <taxon>Eukaryota</taxon>
        <taxon>Metazoa</taxon>
        <taxon>Ecdysozoa</taxon>
        <taxon>Nematoda</taxon>
        <taxon>Chromadorea</taxon>
        <taxon>Rhabditida</taxon>
        <taxon>Rhabditina</taxon>
        <taxon>Rhabditomorpha</taxon>
        <taxon>Strongyloidea</taxon>
        <taxon>Strongylidae</taxon>
        <taxon>Cylicostephanus</taxon>
    </lineage>
</organism>
<dbReference type="Proteomes" id="UP000271889">
    <property type="component" value="Unassembled WGS sequence"/>
</dbReference>
<sequence length="157" mass="18031">MRLTMFRKVSSNLNNSAAKLPTQVMRHGCAYFDEERNSPGRILTKIINDSSSLNKIMEQKLDLLIPAIICPAFSFIAAMYINWKMALLCSFQFPAYFIIRIVQIKEGTKRQREMVNEENNAANLATIVLSNMSTIKAYNLQEHFYSIFTKTLEPLAR</sequence>
<dbReference type="InterPro" id="IPR011527">
    <property type="entry name" value="ABC1_TM_dom"/>
</dbReference>
<evidence type="ECO:0000256" key="4">
    <source>
        <dbReference type="ARBA" id="ARBA00023136"/>
    </source>
</evidence>
<keyword evidence="8" id="KW-1185">Reference proteome</keyword>
<dbReference type="GO" id="GO:0016020">
    <property type="term" value="C:membrane"/>
    <property type="evidence" value="ECO:0007669"/>
    <property type="project" value="UniProtKB-SubCell"/>
</dbReference>